<evidence type="ECO:0000313" key="1">
    <source>
        <dbReference type="EMBL" id="JAD50631.1"/>
    </source>
</evidence>
<dbReference type="EMBL" id="GBRH01247264">
    <property type="protein sequence ID" value="JAD50631.1"/>
    <property type="molecule type" value="Transcribed_RNA"/>
</dbReference>
<reference evidence="1" key="1">
    <citation type="submission" date="2014-09" db="EMBL/GenBank/DDBJ databases">
        <authorList>
            <person name="Magalhaes I.L.F."/>
            <person name="Oliveira U."/>
            <person name="Santos F.R."/>
            <person name="Vidigal T.H.D.A."/>
            <person name="Brescovit A.D."/>
            <person name="Santos A.J."/>
        </authorList>
    </citation>
    <scope>NUCLEOTIDE SEQUENCE</scope>
    <source>
        <tissue evidence="1">Shoot tissue taken approximately 20 cm above the soil surface</tissue>
    </source>
</reference>
<dbReference type="AlphaFoldDB" id="A0A0A9AHN1"/>
<accession>A0A0A9AHN1</accession>
<organism evidence="1">
    <name type="scientific">Arundo donax</name>
    <name type="common">Giant reed</name>
    <name type="synonym">Donax arundinaceus</name>
    <dbReference type="NCBI Taxonomy" id="35708"/>
    <lineage>
        <taxon>Eukaryota</taxon>
        <taxon>Viridiplantae</taxon>
        <taxon>Streptophyta</taxon>
        <taxon>Embryophyta</taxon>
        <taxon>Tracheophyta</taxon>
        <taxon>Spermatophyta</taxon>
        <taxon>Magnoliopsida</taxon>
        <taxon>Liliopsida</taxon>
        <taxon>Poales</taxon>
        <taxon>Poaceae</taxon>
        <taxon>PACMAD clade</taxon>
        <taxon>Arundinoideae</taxon>
        <taxon>Arundineae</taxon>
        <taxon>Arundo</taxon>
    </lineage>
</organism>
<sequence>MAATTKALLQSMDPNEAGDARVWCRDFGKVCWRGGGAVSRGYIEGGCGTVAV</sequence>
<protein>
    <submittedName>
        <fullName evidence="1">Uncharacterized protein</fullName>
    </submittedName>
</protein>
<proteinExistence type="predicted"/>
<reference evidence="1" key="2">
    <citation type="journal article" date="2015" name="Data Brief">
        <title>Shoot transcriptome of the giant reed, Arundo donax.</title>
        <authorList>
            <person name="Barrero R.A."/>
            <person name="Guerrero F.D."/>
            <person name="Moolhuijzen P."/>
            <person name="Goolsby J.A."/>
            <person name="Tidwell J."/>
            <person name="Bellgard S.E."/>
            <person name="Bellgard M.I."/>
        </authorList>
    </citation>
    <scope>NUCLEOTIDE SEQUENCE</scope>
    <source>
        <tissue evidence="1">Shoot tissue taken approximately 20 cm above the soil surface</tissue>
    </source>
</reference>
<name>A0A0A9AHN1_ARUDO</name>